<organism evidence="1">
    <name type="scientific">Neisseria leonii</name>
    <dbReference type="NCBI Taxonomy" id="2995413"/>
    <lineage>
        <taxon>Bacteria</taxon>
        <taxon>Pseudomonadati</taxon>
        <taxon>Pseudomonadota</taxon>
        <taxon>Betaproteobacteria</taxon>
        <taxon>Neisseriales</taxon>
        <taxon>Neisseriaceae</taxon>
        <taxon>Neisseria</taxon>
    </lineage>
</organism>
<protein>
    <submittedName>
        <fullName evidence="1">Uncharacterized protein</fullName>
    </submittedName>
</protein>
<keyword evidence="3" id="KW-1185">Reference proteome</keyword>
<reference evidence="1" key="1">
    <citation type="submission" date="2022-10" db="EMBL/GenBank/DDBJ databases">
        <authorList>
            <person name="Boutroux M."/>
        </authorList>
    </citation>
    <scope>NUCLEOTIDE SEQUENCE</scope>
    <source>
        <strain evidence="1">51.81</strain>
    </source>
</reference>
<accession>A0A9X4E2L2</accession>
<dbReference type="EMBL" id="JAPQFL010000003">
    <property type="protein sequence ID" value="MDD9328049.1"/>
    <property type="molecule type" value="Genomic_DNA"/>
</dbReference>
<evidence type="ECO:0000313" key="1">
    <source>
        <dbReference type="EMBL" id="MDD9328049.1"/>
    </source>
</evidence>
<dbReference type="RefSeq" id="WP_274585159.1">
    <property type="nucleotide sequence ID" value="NZ_CP146598.1"/>
</dbReference>
<reference evidence="2" key="2">
    <citation type="submission" date="2024-02" db="EMBL/GenBank/DDBJ databases">
        <title>Neisseria leonii sp. nov.</title>
        <authorList>
            <person name="Boutroux M."/>
            <person name="Favre-Rochex S."/>
            <person name="Gorgette O."/>
            <person name="Touak G."/>
            <person name="Muhle E."/>
            <person name="Chesneau O."/>
            <person name="Clermont D."/>
            <person name="Rahi P."/>
        </authorList>
    </citation>
    <scope>NUCLEOTIDE SEQUENCE</scope>
    <source>
        <strain evidence="2">51.81</strain>
    </source>
</reference>
<sequence length="326" mass="35575">MHLTFALPGLCRPDFSLPGHAALPALDTLLRHGRFTPEPCTASVFYARHLWSGSLLEQAKAACGVAEGTPAVFASPLWQQMGMHHMSCLSGADIGIGADEAAELCGGLNGFYRSDGIAFHPYRPDLWLLTLPAPPEWHAPCVLDILGQIDGTTKAEGGGIAHWLALTTECQMWLHRHPLNTRRQHAGQAPVNALWLWNDLTGSATAAIVGSNSVWNQAGCRLNAPSGLPEWQTALHTRQAAFSDGLLFLDDLQTAVHTGNPEAYAAVVQHWEHTFFAPALRLLRRGRLKRITLLTDGTHGGALTCQAPKPWAFWKPKRRFNGRFAP</sequence>
<dbReference type="AlphaFoldDB" id="A0A9X4E2L2"/>
<dbReference type="EMBL" id="CP146598">
    <property type="protein sequence ID" value="WWY02532.1"/>
    <property type="molecule type" value="Genomic_DNA"/>
</dbReference>
<gene>
    <name evidence="1" type="ORF">ORY91_001466</name>
    <name evidence="2" type="ORF">V9W64_07350</name>
</gene>
<name>A0A9X4E2L2_9NEIS</name>
<proteinExistence type="predicted"/>
<evidence type="ECO:0000313" key="2">
    <source>
        <dbReference type="EMBL" id="WWY02532.1"/>
    </source>
</evidence>
<evidence type="ECO:0000313" key="3">
    <source>
        <dbReference type="Proteomes" id="UP001149607"/>
    </source>
</evidence>
<dbReference type="Proteomes" id="UP001149607">
    <property type="component" value="Chromosome"/>
</dbReference>